<feature type="transmembrane region" description="Helical" evidence="1">
    <location>
        <begin position="158"/>
        <end position="178"/>
    </location>
</feature>
<keyword evidence="3" id="KW-1185">Reference proteome</keyword>
<dbReference type="EMBL" id="KZ851860">
    <property type="protein sequence ID" value="RDK39802.1"/>
    <property type="molecule type" value="Genomic_DNA"/>
</dbReference>
<keyword evidence="1" id="KW-0472">Membrane</keyword>
<evidence type="ECO:0000313" key="3">
    <source>
        <dbReference type="Proteomes" id="UP000254937"/>
    </source>
</evidence>
<sequence length="212" mass="22959">MVTLNCTSCRSNFDALAVRWTRDSRFMHSGFLRTLGLCSAARSTQSPVSAAASIVCWALAAAIPQWPRGGGPCNPYKHFRPRHSTRADSYLGAMVFECDRRQCASSSQFLFTGPLPSAGSAPSCVDGLRRPGPLLPLIQAGTIIGSANRAAILRRRSILCSSTLLFSLLSFSSLPPFLHLSLSLSPPLFFPPITPSSSRVRRAFAFSDFDMS</sequence>
<keyword evidence="1" id="KW-0812">Transmembrane</keyword>
<keyword evidence="1" id="KW-1133">Transmembrane helix</keyword>
<dbReference type="AlphaFoldDB" id="A0A370PC86"/>
<evidence type="ECO:0000313" key="2">
    <source>
        <dbReference type="EMBL" id="RDK39802.1"/>
    </source>
</evidence>
<protein>
    <submittedName>
        <fullName evidence="2">Uncharacterized protein</fullName>
    </submittedName>
</protein>
<dbReference type="Proteomes" id="UP000254937">
    <property type="component" value="Unassembled WGS sequence"/>
</dbReference>
<organism evidence="2 3">
    <name type="scientific">Aspergillus phoenicis ATCC 13157</name>
    <dbReference type="NCBI Taxonomy" id="1353007"/>
    <lineage>
        <taxon>Eukaryota</taxon>
        <taxon>Fungi</taxon>
        <taxon>Dikarya</taxon>
        <taxon>Ascomycota</taxon>
        <taxon>Pezizomycotina</taxon>
        <taxon>Eurotiomycetes</taxon>
        <taxon>Eurotiomycetidae</taxon>
        <taxon>Eurotiales</taxon>
        <taxon>Aspergillaceae</taxon>
        <taxon>Aspergillus</taxon>
    </lineage>
</organism>
<evidence type="ECO:0000256" key="1">
    <source>
        <dbReference type="SAM" id="Phobius"/>
    </source>
</evidence>
<accession>A0A370PC86</accession>
<proteinExistence type="predicted"/>
<reference evidence="2 3" key="1">
    <citation type="submission" date="2018-07" db="EMBL/GenBank/DDBJ databases">
        <title>Section-level genome sequencing of Aspergillus section Nigri to investigate inter- and intra-species variation.</title>
        <authorList>
            <consortium name="DOE Joint Genome Institute"/>
            <person name="Vesth T.C."/>
            <person name="Nybo J.L."/>
            <person name="Theobald S."/>
            <person name="Frisvad J.C."/>
            <person name="Larsen T.O."/>
            <person name="Nielsen K.F."/>
            <person name="Hoof J.B."/>
            <person name="Brandl J."/>
            <person name="Salamov A."/>
            <person name="Riley R."/>
            <person name="Gladden J.M."/>
            <person name="Phatale P."/>
            <person name="Nielsen M.T."/>
            <person name="Lyhne E.K."/>
            <person name="Kogle M.E."/>
            <person name="Strasser K."/>
            <person name="McDonnell E."/>
            <person name="Barry K."/>
            <person name="Clum A."/>
            <person name="Chen C."/>
            <person name="Nolan M."/>
            <person name="Sandor L."/>
            <person name="Kuo A."/>
            <person name="Lipzen A."/>
            <person name="Hainaut M."/>
            <person name="Drula E."/>
            <person name="Tsang A."/>
            <person name="Magnuson J.K."/>
            <person name="Henrissat B."/>
            <person name="Wiebenga A."/>
            <person name="Simmons B.A."/>
            <person name="Makela M.R."/>
            <person name="De vries R.P."/>
            <person name="Grigoriev I.V."/>
            <person name="Mortensen U.H."/>
            <person name="Baker S.E."/>
            <person name="Andersen M.R."/>
        </authorList>
    </citation>
    <scope>NUCLEOTIDE SEQUENCE [LARGE SCALE GENOMIC DNA]</scope>
    <source>
        <strain evidence="2 3">ATCC 13157</strain>
    </source>
</reference>
<name>A0A370PC86_ASPPH</name>
<gene>
    <name evidence="2" type="ORF">M752DRAFT_52945</name>
</gene>